<evidence type="ECO:0000313" key="4">
    <source>
        <dbReference type="Proteomes" id="UP000646365"/>
    </source>
</evidence>
<dbReference type="PRINTS" id="PR00095">
    <property type="entry name" value="ANTSNTHASEI"/>
</dbReference>
<dbReference type="Pfam" id="PF04715">
    <property type="entry name" value="Anth_synt_I_N"/>
    <property type="match status" value="1"/>
</dbReference>
<feature type="domain" description="Anthranilate synthase component I N-terminal" evidence="2">
    <location>
        <begin position="25"/>
        <end position="167"/>
    </location>
</feature>
<proteinExistence type="predicted"/>
<dbReference type="Pfam" id="PF00425">
    <property type="entry name" value="Chorismate_bind"/>
    <property type="match status" value="1"/>
</dbReference>
<feature type="domain" description="Chorismate-utilising enzyme C-terminal" evidence="1">
    <location>
        <begin position="220"/>
        <end position="473"/>
    </location>
</feature>
<accession>A0A8J2YT64</accession>
<dbReference type="Gene3D" id="3.60.120.10">
    <property type="entry name" value="Anthranilate synthase"/>
    <property type="match status" value="1"/>
</dbReference>
<dbReference type="AlphaFoldDB" id="A0A8J2YT64"/>
<reference evidence="3" key="1">
    <citation type="journal article" date="2014" name="Int. J. Syst. Evol. Microbiol.">
        <title>Complete genome sequence of Corynebacterium casei LMG S-19264T (=DSM 44701T), isolated from a smear-ripened cheese.</title>
        <authorList>
            <consortium name="US DOE Joint Genome Institute (JGI-PGF)"/>
            <person name="Walter F."/>
            <person name="Albersmeier A."/>
            <person name="Kalinowski J."/>
            <person name="Ruckert C."/>
        </authorList>
    </citation>
    <scope>NUCLEOTIDE SEQUENCE</scope>
    <source>
        <strain evidence="3">CGMCC 1.15725</strain>
    </source>
</reference>
<dbReference type="InterPro" id="IPR019999">
    <property type="entry name" value="Anth_synth_I-like"/>
</dbReference>
<dbReference type="PANTHER" id="PTHR11236">
    <property type="entry name" value="AMINOBENZOATE/ANTHRANILATE SYNTHASE"/>
    <property type="match status" value="1"/>
</dbReference>
<protein>
    <submittedName>
        <fullName evidence="3">Anthranilate synthase component I</fullName>
    </submittedName>
</protein>
<keyword evidence="4" id="KW-1185">Reference proteome</keyword>
<sequence>MISKIPVQLDRTSIPFLPPLSAALALRRLHGADGVFLMEALAGPDPAERRAFVGFGPLLALEIRDRAVRFGGSPALVAAIRDATADLLSEGEVAADGLWALLRRIRDSFAVAGHSDPGAAYGFGFVGYLGYDTVRFVEDLPMRIPRGDDLPDIALMLCRGALSFDLARGTAELVTARGPHWEPVDLEELLERLDGARAEGEEAAIPAVPVPRRVTDSIDQASYEAGVATALDHIGLGDIYQVQLGHALTIETEASPLSVYRRLRVRNPAPYMVLARVAGTELVGASPEVFLRIERRRATMRPLAGTIRRGATPALDAAQAEKLRTDPKEIAEHVMLVDLCRNDLGRIATPESLAVPQLLATEGYSHVFHLVSTVTADLALGTDEYDAIAASFPAGTMSGAPKVRAMEIIEDLETSRRGLYAGAFGLIDFAGFVDTGLAIRTALHDGRHYTIRASAGIVADSNPAAEWRETLAKLGAGYWAITNEELVP</sequence>
<dbReference type="InterPro" id="IPR015890">
    <property type="entry name" value="Chorismate_C"/>
</dbReference>
<dbReference type="InterPro" id="IPR006805">
    <property type="entry name" value="Anth_synth_I_N"/>
</dbReference>
<evidence type="ECO:0000259" key="2">
    <source>
        <dbReference type="Pfam" id="PF04715"/>
    </source>
</evidence>
<evidence type="ECO:0000259" key="1">
    <source>
        <dbReference type="Pfam" id="PF00425"/>
    </source>
</evidence>
<dbReference type="SUPFAM" id="SSF56322">
    <property type="entry name" value="ADC synthase"/>
    <property type="match status" value="1"/>
</dbReference>
<dbReference type="PANTHER" id="PTHR11236:SF9">
    <property type="entry name" value="ANTHRANILATE SYNTHASE COMPONENT 1"/>
    <property type="match status" value="1"/>
</dbReference>
<comment type="caution">
    <text evidence="3">The sequence shown here is derived from an EMBL/GenBank/DDBJ whole genome shotgun (WGS) entry which is preliminary data.</text>
</comment>
<dbReference type="Proteomes" id="UP000646365">
    <property type="component" value="Unassembled WGS sequence"/>
</dbReference>
<dbReference type="GO" id="GO:0000162">
    <property type="term" value="P:L-tryptophan biosynthetic process"/>
    <property type="evidence" value="ECO:0007669"/>
    <property type="project" value="TreeGrafter"/>
</dbReference>
<name>A0A8J2YT64_9PROT</name>
<dbReference type="EMBL" id="BMJQ01000005">
    <property type="protein sequence ID" value="GGF17726.1"/>
    <property type="molecule type" value="Genomic_DNA"/>
</dbReference>
<gene>
    <name evidence="3" type="primary">trpE</name>
    <name evidence="3" type="ORF">GCM10011611_24480</name>
</gene>
<evidence type="ECO:0000313" key="3">
    <source>
        <dbReference type="EMBL" id="GGF17726.1"/>
    </source>
</evidence>
<organism evidence="3 4">
    <name type="scientific">Aliidongia dinghuensis</name>
    <dbReference type="NCBI Taxonomy" id="1867774"/>
    <lineage>
        <taxon>Bacteria</taxon>
        <taxon>Pseudomonadati</taxon>
        <taxon>Pseudomonadota</taxon>
        <taxon>Alphaproteobacteria</taxon>
        <taxon>Rhodospirillales</taxon>
        <taxon>Dongiaceae</taxon>
        <taxon>Aliidongia</taxon>
    </lineage>
</organism>
<dbReference type="RefSeq" id="WP_189046006.1">
    <property type="nucleotide sequence ID" value="NZ_BMJQ01000005.1"/>
</dbReference>
<reference evidence="3" key="2">
    <citation type="submission" date="2020-09" db="EMBL/GenBank/DDBJ databases">
        <authorList>
            <person name="Sun Q."/>
            <person name="Zhou Y."/>
        </authorList>
    </citation>
    <scope>NUCLEOTIDE SEQUENCE</scope>
    <source>
        <strain evidence="3">CGMCC 1.15725</strain>
    </source>
</reference>
<dbReference type="InterPro" id="IPR005801">
    <property type="entry name" value="ADC_synthase"/>
</dbReference>